<dbReference type="Proteomes" id="UP001359559">
    <property type="component" value="Unassembled WGS sequence"/>
</dbReference>
<evidence type="ECO:0000259" key="2">
    <source>
        <dbReference type="Pfam" id="PF08787"/>
    </source>
</evidence>
<dbReference type="EMBL" id="JAYKXN010000001">
    <property type="protein sequence ID" value="KAK7316982.1"/>
    <property type="molecule type" value="Genomic_DNA"/>
</dbReference>
<dbReference type="PANTHER" id="PTHR33681">
    <property type="entry name" value="BINDING PROTEIN, PUTATIVE, EXPRESSED-RELATED"/>
    <property type="match status" value="1"/>
</dbReference>
<dbReference type="Pfam" id="PF08787">
    <property type="entry name" value="Alginate_lyase2"/>
    <property type="match status" value="1"/>
</dbReference>
<feature type="domain" description="Alginate lyase 2" evidence="2">
    <location>
        <begin position="46"/>
        <end position="214"/>
    </location>
</feature>
<dbReference type="SUPFAM" id="SSF49899">
    <property type="entry name" value="Concanavalin A-like lectins/glucanases"/>
    <property type="match status" value="1"/>
</dbReference>
<dbReference type="AlphaFoldDB" id="A0AAN9Q0A1"/>
<evidence type="ECO:0000313" key="4">
    <source>
        <dbReference type="Proteomes" id="UP001359559"/>
    </source>
</evidence>
<sequence length="216" mass="24365">MIVVNHLQPTTMVPLPILVLTLLPLIIHPSYADSTQGFTPVPLGSSNFVVQKPYNVSVDKRYSFTNGVHKFWVYSTDKPHQPSSNTEPRTEIRVVGYDYTSGIWQFEGHAGTSGVCIMQVFGGSSWSTTSQLRVYGGSLAHYTTTIEPNIYNRWFKVNVIHDANANTVKVYINDGLKFNGAGRGKGTHYFKFGVYKQDGASNYMESRWRDIKIFRK</sequence>
<name>A0AAN9Q0A1_CLITE</name>
<keyword evidence="4" id="KW-1185">Reference proteome</keyword>
<feature type="signal peptide" evidence="1">
    <location>
        <begin position="1"/>
        <end position="32"/>
    </location>
</feature>
<gene>
    <name evidence="3" type="ORF">RJT34_00841</name>
</gene>
<dbReference type="InterPro" id="IPR014895">
    <property type="entry name" value="Alginate_lyase_2"/>
</dbReference>
<feature type="chain" id="PRO_5042956492" description="Alginate lyase 2 domain-containing protein" evidence="1">
    <location>
        <begin position="33"/>
        <end position="216"/>
    </location>
</feature>
<evidence type="ECO:0000313" key="3">
    <source>
        <dbReference type="EMBL" id="KAK7316982.1"/>
    </source>
</evidence>
<dbReference type="InterPro" id="IPR013320">
    <property type="entry name" value="ConA-like_dom_sf"/>
</dbReference>
<reference evidence="3 4" key="1">
    <citation type="submission" date="2024-01" db="EMBL/GenBank/DDBJ databases">
        <title>The genomes of 5 underutilized Papilionoideae crops provide insights into root nodulation and disease resistance.</title>
        <authorList>
            <person name="Yuan L."/>
        </authorList>
    </citation>
    <scope>NUCLEOTIDE SEQUENCE [LARGE SCALE GENOMIC DNA]</scope>
    <source>
        <strain evidence="3">LY-2023</strain>
        <tissue evidence="3">Leaf</tissue>
    </source>
</reference>
<protein>
    <recommendedName>
        <fullName evidence="2">Alginate lyase 2 domain-containing protein</fullName>
    </recommendedName>
</protein>
<evidence type="ECO:0000256" key="1">
    <source>
        <dbReference type="SAM" id="SignalP"/>
    </source>
</evidence>
<comment type="caution">
    <text evidence="3">The sequence shown here is derived from an EMBL/GenBank/DDBJ whole genome shotgun (WGS) entry which is preliminary data.</text>
</comment>
<dbReference type="PANTHER" id="PTHR33681:SF4">
    <property type="entry name" value="OS12G0171100 PROTEIN"/>
    <property type="match status" value="1"/>
</dbReference>
<organism evidence="3 4">
    <name type="scientific">Clitoria ternatea</name>
    <name type="common">Butterfly pea</name>
    <dbReference type="NCBI Taxonomy" id="43366"/>
    <lineage>
        <taxon>Eukaryota</taxon>
        <taxon>Viridiplantae</taxon>
        <taxon>Streptophyta</taxon>
        <taxon>Embryophyta</taxon>
        <taxon>Tracheophyta</taxon>
        <taxon>Spermatophyta</taxon>
        <taxon>Magnoliopsida</taxon>
        <taxon>eudicotyledons</taxon>
        <taxon>Gunneridae</taxon>
        <taxon>Pentapetalae</taxon>
        <taxon>rosids</taxon>
        <taxon>fabids</taxon>
        <taxon>Fabales</taxon>
        <taxon>Fabaceae</taxon>
        <taxon>Papilionoideae</taxon>
        <taxon>50 kb inversion clade</taxon>
        <taxon>NPAAA clade</taxon>
        <taxon>indigoferoid/millettioid clade</taxon>
        <taxon>Phaseoleae</taxon>
        <taxon>Clitoria</taxon>
    </lineage>
</organism>
<proteinExistence type="predicted"/>
<accession>A0AAN9Q0A1</accession>
<keyword evidence="1" id="KW-0732">Signal</keyword>